<dbReference type="EMBL" id="JAZHPZ010000004">
    <property type="protein sequence ID" value="MEF2966360.1"/>
    <property type="molecule type" value="Genomic_DNA"/>
</dbReference>
<dbReference type="RefSeq" id="WP_331846575.1">
    <property type="nucleotide sequence ID" value="NZ_JAZHPZ010000004.1"/>
</dbReference>
<protein>
    <recommendedName>
        <fullName evidence="4">Type 4 fimbrial biogenesis protein PilX N-terminal domain-containing protein</fullName>
    </recommendedName>
</protein>
<evidence type="ECO:0000313" key="2">
    <source>
        <dbReference type="EMBL" id="MEF2966360.1"/>
    </source>
</evidence>
<comment type="caution">
    <text evidence="2">The sequence shown here is derived from an EMBL/GenBank/DDBJ whole genome shotgun (WGS) entry which is preliminary data.</text>
</comment>
<sequence length="475" mass="51494">MSLRYSREKGYALVSVLFLIVILFVIGTIVMTNVTNSQGMVNVSGDIVAAQADGEAKLMIRLSEAKAAILALKNEVDEDEEEEITLEMVERAAAPFVDPGSAVTDEDKLLYTGIVSAKGQSGSITQTLQKKIEVTLYYEPEEPSEGGGTGGYAVVSQGELNLNKTTTVKGNIYAVGNLNRNEANIIGDVVRPGSNETNTLTPSHVNVVTIIAYKKVEADNKNSEGSHLKDSLGNIDISDLEVNNSDSFDQTVIFNDVTLHSGASLEVNGDLLINGDLQMETDSMINISGNLYVFGEMKTTGKTQIHSNQLIVDSEAKWGDSNSGLNDTTLSVGYIYVSGNVISKGRVQLNSDQVWFGSDANLGESGKFTEVIIFGDMYIRNNMNIYGRLIAKNIYVGSNSNGNLNGSCQFKLYSEYIAIGGGSSATYAELTGYLYSNNRVNINSYLNINALESGSEQEEDRPTKILFDEKNMIIR</sequence>
<evidence type="ECO:0000313" key="3">
    <source>
        <dbReference type="Proteomes" id="UP001306950"/>
    </source>
</evidence>
<reference evidence="2 3" key="1">
    <citation type="submission" date="2024-02" db="EMBL/GenBank/DDBJ databases">
        <title>A nitrogen-fixing paenibacillus bacterium.</title>
        <authorList>
            <person name="Zhang W.L."/>
            <person name="Chen S.F."/>
        </authorList>
    </citation>
    <scope>NUCLEOTIDE SEQUENCE [LARGE SCALE GENOMIC DNA]</scope>
    <source>
        <strain evidence="2 3">M1</strain>
    </source>
</reference>
<proteinExistence type="predicted"/>
<dbReference type="Proteomes" id="UP001306950">
    <property type="component" value="Unassembled WGS sequence"/>
</dbReference>
<keyword evidence="1" id="KW-0812">Transmembrane</keyword>
<evidence type="ECO:0008006" key="4">
    <source>
        <dbReference type="Google" id="ProtNLM"/>
    </source>
</evidence>
<keyword evidence="3" id="KW-1185">Reference proteome</keyword>
<keyword evidence="1" id="KW-0472">Membrane</keyword>
<name>A0ABU7VSA7_9BACL</name>
<evidence type="ECO:0000256" key="1">
    <source>
        <dbReference type="SAM" id="Phobius"/>
    </source>
</evidence>
<keyword evidence="1" id="KW-1133">Transmembrane helix</keyword>
<accession>A0ABU7VSA7</accession>
<feature type="transmembrane region" description="Helical" evidence="1">
    <location>
        <begin position="12"/>
        <end position="31"/>
    </location>
</feature>
<organism evidence="2 3">
    <name type="scientific">Paenibacillus haidiansis</name>
    <dbReference type="NCBI Taxonomy" id="1574488"/>
    <lineage>
        <taxon>Bacteria</taxon>
        <taxon>Bacillati</taxon>
        <taxon>Bacillota</taxon>
        <taxon>Bacilli</taxon>
        <taxon>Bacillales</taxon>
        <taxon>Paenibacillaceae</taxon>
        <taxon>Paenibacillus</taxon>
    </lineage>
</organism>
<gene>
    <name evidence="2" type="ORF">V3851_11015</name>
</gene>